<proteinExistence type="predicted"/>
<sequence>MSTATTTLNPQDQEAPRERPFIIELFSLIARVFATAIAINLVFAAFVLLLAGNASAKGPDILPGVHTVIERELPPGRDDRCSAMLAPTVLELALLHRIGASPMPPTPIEER</sequence>
<evidence type="ECO:0000313" key="2">
    <source>
        <dbReference type="EMBL" id="NMG01660.1"/>
    </source>
</evidence>
<keyword evidence="3" id="KW-1185">Reference proteome</keyword>
<keyword evidence="1" id="KW-1133">Transmembrane helix</keyword>
<name>A0A972J8G8_9RHOO</name>
<gene>
    <name evidence="2" type="ORF">GPA21_01545</name>
</gene>
<organism evidence="2 3">
    <name type="scientific">Azoarcus taiwanensis</name>
    <dbReference type="NCBI Taxonomy" id="666964"/>
    <lineage>
        <taxon>Bacteria</taxon>
        <taxon>Pseudomonadati</taxon>
        <taxon>Pseudomonadota</taxon>
        <taxon>Betaproteobacteria</taxon>
        <taxon>Rhodocyclales</taxon>
        <taxon>Zoogloeaceae</taxon>
        <taxon>Azoarcus</taxon>
    </lineage>
</organism>
<dbReference type="AlphaFoldDB" id="A0A972J8G8"/>
<evidence type="ECO:0000256" key="1">
    <source>
        <dbReference type="SAM" id="Phobius"/>
    </source>
</evidence>
<dbReference type="RefSeq" id="WP_168986453.1">
    <property type="nucleotide sequence ID" value="NZ_CAWPHM010000286.1"/>
</dbReference>
<keyword evidence="1" id="KW-0812">Transmembrane</keyword>
<keyword evidence="1" id="KW-0472">Membrane</keyword>
<dbReference type="EMBL" id="WTVM01000005">
    <property type="protein sequence ID" value="NMG01660.1"/>
    <property type="molecule type" value="Genomic_DNA"/>
</dbReference>
<reference evidence="2" key="1">
    <citation type="submission" date="2019-12" db="EMBL/GenBank/DDBJ databases">
        <title>Comparative genomics gives insights into the taxonomy of the Azoarcus-Aromatoleum group and reveals separate origins of nif in the plant-associated Azoarcus and non-plant-associated Aromatoleum sub-groups.</title>
        <authorList>
            <person name="Lafos M."/>
            <person name="Maluk M."/>
            <person name="Batista M."/>
            <person name="Junghare M."/>
            <person name="Carmona M."/>
            <person name="Faoro H."/>
            <person name="Cruz L.M."/>
            <person name="Battistoni F."/>
            <person name="De Souza E."/>
            <person name="Pedrosa F."/>
            <person name="Chen W.-M."/>
            <person name="Poole P.S."/>
            <person name="Dixon R.A."/>
            <person name="James E.K."/>
        </authorList>
    </citation>
    <scope>NUCLEOTIDE SEQUENCE</scope>
    <source>
        <strain evidence="2">NSC3</strain>
    </source>
</reference>
<evidence type="ECO:0000313" key="3">
    <source>
        <dbReference type="Proteomes" id="UP000599523"/>
    </source>
</evidence>
<protein>
    <submittedName>
        <fullName evidence="2">Uncharacterized protein</fullName>
    </submittedName>
</protein>
<comment type="caution">
    <text evidence="2">The sequence shown here is derived from an EMBL/GenBank/DDBJ whole genome shotgun (WGS) entry which is preliminary data.</text>
</comment>
<dbReference type="Proteomes" id="UP000599523">
    <property type="component" value="Unassembled WGS sequence"/>
</dbReference>
<accession>A0A972J8G8</accession>
<feature type="transmembrane region" description="Helical" evidence="1">
    <location>
        <begin position="28"/>
        <end position="51"/>
    </location>
</feature>